<reference evidence="1" key="2">
    <citation type="journal article" date="2015" name="Data Brief">
        <title>Shoot transcriptome of the giant reed, Arundo donax.</title>
        <authorList>
            <person name="Barrero R.A."/>
            <person name="Guerrero F.D."/>
            <person name="Moolhuijzen P."/>
            <person name="Goolsby J.A."/>
            <person name="Tidwell J."/>
            <person name="Bellgard S.E."/>
            <person name="Bellgard M.I."/>
        </authorList>
    </citation>
    <scope>NUCLEOTIDE SEQUENCE</scope>
    <source>
        <tissue evidence="1">Shoot tissue taken approximately 20 cm above the soil surface</tissue>
    </source>
</reference>
<organism evidence="1">
    <name type="scientific">Arundo donax</name>
    <name type="common">Giant reed</name>
    <name type="synonym">Donax arundinaceus</name>
    <dbReference type="NCBI Taxonomy" id="35708"/>
    <lineage>
        <taxon>Eukaryota</taxon>
        <taxon>Viridiplantae</taxon>
        <taxon>Streptophyta</taxon>
        <taxon>Embryophyta</taxon>
        <taxon>Tracheophyta</taxon>
        <taxon>Spermatophyta</taxon>
        <taxon>Magnoliopsida</taxon>
        <taxon>Liliopsida</taxon>
        <taxon>Poales</taxon>
        <taxon>Poaceae</taxon>
        <taxon>PACMAD clade</taxon>
        <taxon>Arundinoideae</taxon>
        <taxon>Arundineae</taxon>
        <taxon>Arundo</taxon>
    </lineage>
</organism>
<protein>
    <submittedName>
        <fullName evidence="1">Uncharacterized protein</fullName>
    </submittedName>
</protein>
<evidence type="ECO:0000313" key="1">
    <source>
        <dbReference type="EMBL" id="JAD95606.1"/>
    </source>
</evidence>
<dbReference type="EMBL" id="GBRH01202289">
    <property type="protein sequence ID" value="JAD95606.1"/>
    <property type="molecule type" value="Transcribed_RNA"/>
</dbReference>
<reference evidence="1" key="1">
    <citation type="submission" date="2014-09" db="EMBL/GenBank/DDBJ databases">
        <authorList>
            <person name="Magalhaes I.L.F."/>
            <person name="Oliveira U."/>
            <person name="Santos F.R."/>
            <person name="Vidigal T.H.D.A."/>
            <person name="Brescovit A.D."/>
            <person name="Santos A.J."/>
        </authorList>
    </citation>
    <scope>NUCLEOTIDE SEQUENCE</scope>
    <source>
        <tissue evidence="1">Shoot tissue taken approximately 20 cm above the soil surface</tissue>
    </source>
</reference>
<accession>A0A0A9E6E6</accession>
<name>A0A0A9E6E6_ARUDO</name>
<proteinExistence type="predicted"/>
<sequence>MKNLVQLLSTGSVSSRHIALFPSLFS</sequence>
<dbReference type="AlphaFoldDB" id="A0A0A9E6E6"/>